<dbReference type="Pfam" id="PF13508">
    <property type="entry name" value="Acetyltransf_7"/>
    <property type="match status" value="1"/>
</dbReference>
<reference evidence="2 3" key="2">
    <citation type="submission" date="2015-10" db="EMBL/GenBank/DDBJ databases">
        <title>Draft Genome Sequence of Prosthecomicrobium hirschii ATCC 27832.</title>
        <authorList>
            <person name="Daniel J."/>
            <person name="Givan S.A."/>
            <person name="Brun Y.V."/>
            <person name="Brown P.J."/>
        </authorList>
    </citation>
    <scope>NUCLEOTIDE SEQUENCE [LARGE SCALE GENOMIC DNA]</scope>
    <source>
        <strain evidence="2 3">16</strain>
    </source>
</reference>
<evidence type="ECO:0000313" key="3">
    <source>
        <dbReference type="Proteomes" id="UP000048984"/>
    </source>
</evidence>
<dbReference type="PANTHER" id="PTHR43233">
    <property type="entry name" value="FAMILY N-ACETYLTRANSFERASE, PUTATIVE (AFU_ORTHOLOGUE AFUA_6G03350)-RELATED"/>
    <property type="match status" value="1"/>
</dbReference>
<accession>A0A0N8GFA6</accession>
<dbReference type="PROSITE" id="PS51186">
    <property type="entry name" value="GNAT"/>
    <property type="match status" value="1"/>
</dbReference>
<keyword evidence="2" id="KW-0808">Transferase</keyword>
<dbReference type="EMBL" id="LJYW01000001">
    <property type="protein sequence ID" value="KPL53785.1"/>
    <property type="molecule type" value="Genomic_DNA"/>
</dbReference>
<dbReference type="Proteomes" id="UP000048984">
    <property type="component" value="Unassembled WGS sequence"/>
</dbReference>
<dbReference type="RefSeq" id="WP_054359949.1">
    <property type="nucleotide sequence ID" value="NZ_LJYW01000001.1"/>
</dbReference>
<dbReference type="GO" id="GO:0016747">
    <property type="term" value="F:acyltransferase activity, transferring groups other than amino-acyl groups"/>
    <property type="evidence" value="ECO:0007669"/>
    <property type="project" value="InterPro"/>
</dbReference>
<reference evidence="2 3" key="1">
    <citation type="submission" date="2015-09" db="EMBL/GenBank/DDBJ databases">
        <authorList>
            <consortium name="Swine Surveillance"/>
        </authorList>
    </citation>
    <scope>NUCLEOTIDE SEQUENCE [LARGE SCALE GENOMIC DNA]</scope>
    <source>
        <strain evidence="2 3">16</strain>
    </source>
</reference>
<proteinExistence type="predicted"/>
<evidence type="ECO:0000259" key="1">
    <source>
        <dbReference type="PROSITE" id="PS51186"/>
    </source>
</evidence>
<dbReference type="InterPro" id="IPR016181">
    <property type="entry name" value="Acyl_CoA_acyltransferase"/>
</dbReference>
<name>A0A0N8GFA6_9HYPH</name>
<dbReference type="Gene3D" id="3.40.630.30">
    <property type="match status" value="1"/>
</dbReference>
<dbReference type="SUPFAM" id="SSF55729">
    <property type="entry name" value="Acyl-CoA N-acyltransferases (Nat)"/>
    <property type="match status" value="1"/>
</dbReference>
<gene>
    <name evidence="2" type="ORF">ABB55_17500</name>
</gene>
<protein>
    <submittedName>
        <fullName evidence="2">GCN5 family acetyltransferase</fullName>
    </submittedName>
</protein>
<sequence>MTDGRPAAGPGDVFPRLFEVERGDGYRLSTDPARIDVDAVHDFLANQSYWARGMPRAQLERGLAHSLLIGIYAPDGTMAAFARVLTDYAVFAYLRDVFTQPAHRGRGLASWLAAEIRNHPDLATVGTWTLATADAHAVYERAGYRRPPDPERFMTWTRPRDAAPPEKD</sequence>
<dbReference type="STRING" id="665126.ABB55_17500"/>
<dbReference type="CDD" id="cd04301">
    <property type="entry name" value="NAT_SF"/>
    <property type="match status" value="1"/>
</dbReference>
<organism evidence="2 3">
    <name type="scientific">Prosthecodimorpha hirschii</name>
    <dbReference type="NCBI Taxonomy" id="665126"/>
    <lineage>
        <taxon>Bacteria</taxon>
        <taxon>Pseudomonadati</taxon>
        <taxon>Pseudomonadota</taxon>
        <taxon>Alphaproteobacteria</taxon>
        <taxon>Hyphomicrobiales</taxon>
        <taxon>Ancalomicrobiaceae</taxon>
        <taxon>Prosthecodimorpha</taxon>
    </lineage>
</organism>
<evidence type="ECO:0000313" key="2">
    <source>
        <dbReference type="EMBL" id="KPL53785.1"/>
    </source>
</evidence>
<feature type="domain" description="N-acetyltransferase" evidence="1">
    <location>
        <begin position="28"/>
        <end position="168"/>
    </location>
</feature>
<keyword evidence="3" id="KW-1185">Reference proteome</keyword>
<comment type="caution">
    <text evidence="2">The sequence shown here is derived from an EMBL/GenBank/DDBJ whole genome shotgun (WGS) entry which is preliminary data.</text>
</comment>
<dbReference type="AlphaFoldDB" id="A0A0N8GFA6"/>
<dbReference type="InterPro" id="IPR053144">
    <property type="entry name" value="Acetyltransferase_Butenolide"/>
</dbReference>
<dbReference type="PANTHER" id="PTHR43233:SF1">
    <property type="entry name" value="FAMILY N-ACETYLTRANSFERASE, PUTATIVE (AFU_ORTHOLOGUE AFUA_6G03350)-RELATED"/>
    <property type="match status" value="1"/>
</dbReference>
<dbReference type="InterPro" id="IPR000182">
    <property type="entry name" value="GNAT_dom"/>
</dbReference>